<gene>
    <name evidence="4" type="ORF">M5K25_004642</name>
</gene>
<dbReference type="Proteomes" id="UP001552299">
    <property type="component" value="Unassembled WGS sequence"/>
</dbReference>
<sequence>MQIFHYRTNEGSEPLYHGIQDNLENVIGGPRIATILIFLSNVSQGGEIIFPKSKIKDSNSKNGKEMMSECASTGFAVKHVKSNALLIFNLHPNATVDESSLLGGCSNGSMYEQLIIRSFFLILQRNVLMKTTIAGIGRPWESTKRIQSICWARLTTMVLAGRVVVCADSS</sequence>
<keyword evidence="2" id="KW-0479">Metal-binding</keyword>
<dbReference type="InterPro" id="IPR045054">
    <property type="entry name" value="P4HA-like"/>
</dbReference>
<protein>
    <submittedName>
        <fullName evidence="4">Uncharacterized protein</fullName>
    </submittedName>
</protein>
<evidence type="ECO:0000256" key="3">
    <source>
        <dbReference type="ARBA" id="ARBA00023004"/>
    </source>
</evidence>
<dbReference type="EMBL" id="JANQDX010000005">
    <property type="protein sequence ID" value="KAL0923862.1"/>
    <property type="molecule type" value="Genomic_DNA"/>
</dbReference>
<proteinExistence type="predicted"/>
<dbReference type="GO" id="GO:0005789">
    <property type="term" value="C:endoplasmic reticulum membrane"/>
    <property type="evidence" value="ECO:0007669"/>
    <property type="project" value="UniProtKB-SubCell"/>
</dbReference>
<accession>A0ABD0VMI0</accession>
<comment type="subcellular location">
    <subcellularLocation>
        <location evidence="1">Endoplasmic reticulum membrane</location>
    </subcellularLocation>
</comment>
<evidence type="ECO:0000256" key="2">
    <source>
        <dbReference type="ARBA" id="ARBA00022723"/>
    </source>
</evidence>
<evidence type="ECO:0000256" key="1">
    <source>
        <dbReference type="ARBA" id="ARBA00004586"/>
    </source>
</evidence>
<evidence type="ECO:0000313" key="5">
    <source>
        <dbReference type="Proteomes" id="UP001552299"/>
    </source>
</evidence>
<name>A0ABD0VMI0_DENTH</name>
<organism evidence="4 5">
    <name type="scientific">Dendrobium thyrsiflorum</name>
    <name type="common">Pinecone-like raceme dendrobium</name>
    <name type="synonym">Orchid</name>
    <dbReference type="NCBI Taxonomy" id="117978"/>
    <lineage>
        <taxon>Eukaryota</taxon>
        <taxon>Viridiplantae</taxon>
        <taxon>Streptophyta</taxon>
        <taxon>Embryophyta</taxon>
        <taxon>Tracheophyta</taxon>
        <taxon>Spermatophyta</taxon>
        <taxon>Magnoliopsida</taxon>
        <taxon>Liliopsida</taxon>
        <taxon>Asparagales</taxon>
        <taxon>Orchidaceae</taxon>
        <taxon>Epidendroideae</taxon>
        <taxon>Malaxideae</taxon>
        <taxon>Dendrobiinae</taxon>
        <taxon>Dendrobium</taxon>
    </lineage>
</organism>
<comment type="caution">
    <text evidence="4">The sequence shown here is derived from an EMBL/GenBank/DDBJ whole genome shotgun (WGS) entry which is preliminary data.</text>
</comment>
<dbReference type="AlphaFoldDB" id="A0ABD0VMI0"/>
<dbReference type="Gene3D" id="2.60.120.620">
    <property type="entry name" value="q2cbj1_9rhob like domain"/>
    <property type="match status" value="1"/>
</dbReference>
<dbReference type="GO" id="GO:0046872">
    <property type="term" value="F:metal ion binding"/>
    <property type="evidence" value="ECO:0007669"/>
    <property type="project" value="UniProtKB-KW"/>
</dbReference>
<keyword evidence="5" id="KW-1185">Reference proteome</keyword>
<evidence type="ECO:0000313" key="4">
    <source>
        <dbReference type="EMBL" id="KAL0923862.1"/>
    </source>
</evidence>
<dbReference type="PANTHER" id="PTHR10869:SF238">
    <property type="entry name" value="PROLYL 4-HYDROXYLASE 6-RELATED"/>
    <property type="match status" value="1"/>
</dbReference>
<keyword evidence="3" id="KW-0408">Iron</keyword>
<dbReference type="PANTHER" id="PTHR10869">
    <property type="entry name" value="PROLYL 4-HYDROXYLASE ALPHA SUBUNIT"/>
    <property type="match status" value="1"/>
</dbReference>
<reference evidence="4 5" key="1">
    <citation type="journal article" date="2024" name="Plant Biotechnol. J.">
        <title>Dendrobium thyrsiflorum genome and its molecular insights into genes involved in important horticultural traits.</title>
        <authorList>
            <person name="Chen B."/>
            <person name="Wang J.Y."/>
            <person name="Zheng P.J."/>
            <person name="Li K.L."/>
            <person name="Liang Y.M."/>
            <person name="Chen X.F."/>
            <person name="Zhang C."/>
            <person name="Zhao X."/>
            <person name="He X."/>
            <person name="Zhang G.Q."/>
            <person name="Liu Z.J."/>
            <person name="Xu Q."/>
        </authorList>
    </citation>
    <scope>NUCLEOTIDE SEQUENCE [LARGE SCALE GENOMIC DNA]</scope>
    <source>
        <strain evidence="4">GZMU011</strain>
    </source>
</reference>